<dbReference type="EMBL" id="MRDB01000008">
    <property type="protein sequence ID" value="RKL45851.1"/>
    <property type="molecule type" value="Genomic_DNA"/>
</dbReference>
<evidence type="ECO:0000313" key="3">
    <source>
        <dbReference type="Proteomes" id="UP000283569"/>
    </source>
</evidence>
<dbReference type="SUPFAM" id="SSF81383">
    <property type="entry name" value="F-box domain"/>
    <property type="match status" value="1"/>
</dbReference>
<proteinExistence type="predicted"/>
<evidence type="ECO:0000259" key="1">
    <source>
        <dbReference type="PROSITE" id="PS50181"/>
    </source>
</evidence>
<dbReference type="Proteomes" id="UP000283569">
    <property type="component" value="Unassembled WGS sequence"/>
</dbReference>
<reference evidence="2 3" key="1">
    <citation type="journal article" date="2018" name="Sci. Rep.">
        <title>Characterisation of pathogen-specific regions and novel effector candidates in Fusarium oxysporum f. sp. cepae.</title>
        <authorList>
            <person name="Armitage A.D."/>
            <person name="Taylor A."/>
            <person name="Sobczyk M.K."/>
            <person name="Baxter L."/>
            <person name="Greenfield B.P."/>
            <person name="Bates H.J."/>
            <person name="Wilson F."/>
            <person name="Jackson A.C."/>
            <person name="Ott S."/>
            <person name="Harrison R.J."/>
            <person name="Clarkson J.P."/>
        </authorList>
    </citation>
    <scope>NUCLEOTIDE SEQUENCE [LARGE SCALE GENOMIC DNA]</scope>
    <source>
        <strain evidence="2 3">Fp_A8</strain>
    </source>
</reference>
<organism evidence="2 3">
    <name type="scientific">Gibberella intermedia</name>
    <name type="common">Bulb rot disease fungus</name>
    <name type="synonym">Fusarium proliferatum</name>
    <dbReference type="NCBI Taxonomy" id="948311"/>
    <lineage>
        <taxon>Eukaryota</taxon>
        <taxon>Fungi</taxon>
        <taxon>Dikarya</taxon>
        <taxon>Ascomycota</taxon>
        <taxon>Pezizomycotina</taxon>
        <taxon>Sordariomycetes</taxon>
        <taxon>Hypocreomycetidae</taxon>
        <taxon>Hypocreales</taxon>
        <taxon>Nectriaceae</taxon>
        <taxon>Fusarium</taxon>
        <taxon>Fusarium fujikuroi species complex</taxon>
    </lineage>
</organism>
<sequence>MDTNSDDEVILKLTCDYDADSCKVIDHIIPARLSRVHPERSESGFGLLGTLPAELLLITLVNLDFQSLPRLSRTCLRAKRVVENLVPYQQVLKHAPTVPTALITAGLVGHYPSSAVYRTLRTDRCVSCTDFGGFLYLPTCERVCFECLHRNRGLWMITIPMAKTYFSLTYKQVQTLPIMRIIPGTYCLRTLEKTHKKPFRLVSVKAAKSLAIEVHGSAENLAALFLRLTRQGRQLNHVFERYHKAPLEAPGCDMSTLPPQIPHIGSDPFAGVSSLRAPYITDTGADWGQLCKGCQITYKDFLRRRMPARLYPRLCPPIPKVRSEPRMFALTTRLRSRHGMLTHADHCYGALKILRNLSNEEVADALEANDTQR</sequence>
<gene>
    <name evidence="2" type="ORF">BFJ72_g3398</name>
</gene>
<protein>
    <recommendedName>
        <fullName evidence="1">F-box domain-containing protein</fullName>
    </recommendedName>
</protein>
<dbReference type="InterPro" id="IPR036047">
    <property type="entry name" value="F-box-like_dom_sf"/>
</dbReference>
<dbReference type="AlphaFoldDB" id="A0A420TW61"/>
<evidence type="ECO:0000313" key="2">
    <source>
        <dbReference type="EMBL" id="RKL45851.1"/>
    </source>
</evidence>
<feature type="domain" description="F-box" evidence="1">
    <location>
        <begin position="45"/>
        <end position="91"/>
    </location>
</feature>
<accession>A0A420TW61</accession>
<comment type="caution">
    <text evidence="2">The sequence shown here is derived from an EMBL/GenBank/DDBJ whole genome shotgun (WGS) entry which is preliminary data.</text>
</comment>
<dbReference type="InterPro" id="IPR001810">
    <property type="entry name" value="F-box_dom"/>
</dbReference>
<dbReference type="PROSITE" id="PS50181">
    <property type="entry name" value="FBOX"/>
    <property type="match status" value="1"/>
</dbReference>
<name>A0A420TW61_GIBIN</name>